<dbReference type="GO" id="GO:0052592">
    <property type="term" value="F:oxidoreductase activity, acting on CH or CH2 groups, with an iron-sulfur protein as acceptor"/>
    <property type="evidence" value="ECO:0007669"/>
    <property type="project" value="TreeGrafter"/>
</dbReference>
<dbReference type="SUPFAM" id="SSF46548">
    <property type="entry name" value="alpha-helical ferredoxin"/>
    <property type="match status" value="1"/>
</dbReference>
<gene>
    <name evidence="5" type="ORF">H8E23_11775</name>
</gene>
<reference evidence="5 6" key="1">
    <citation type="submission" date="2020-08" db="EMBL/GenBank/DDBJ databases">
        <title>Bridging the membrane lipid divide: bacteria of the FCB group superphylum have the potential to synthesize archaeal ether lipids.</title>
        <authorList>
            <person name="Villanueva L."/>
            <person name="Von Meijenfeldt F.A.B."/>
            <person name="Westbye A.B."/>
            <person name="Yadav S."/>
            <person name="Hopmans E.C."/>
            <person name="Dutilh B.E."/>
            <person name="Sinninghe Damste J.S."/>
        </authorList>
    </citation>
    <scope>NUCLEOTIDE SEQUENCE [LARGE SCALE GENOMIC DNA]</scope>
    <source>
        <strain evidence="5">NIOZ-UU30</strain>
    </source>
</reference>
<dbReference type="PANTHER" id="PTHR31332">
    <property type="entry name" value="7-HYDROXYMETHYL CHLOROPHYLL A REDUCTASE, CHLOROPLASTIC"/>
    <property type="match status" value="1"/>
</dbReference>
<keyword evidence="1" id="KW-0479">Metal-binding</keyword>
<dbReference type="Proteomes" id="UP000603434">
    <property type="component" value="Unassembled WGS sequence"/>
</dbReference>
<accession>A0A8J6TMJ1</accession>
<evidence type="ECO:0000313" key="6">
    <source>
        <dbReference type="Proteomes" id="UP000603434"/>
    </source>
</evidence>
<dbReference type="PANTHER" id="PTHR31332:SF6">
    <property type="entry name" value="FORMATE DEHYDROGENASE SUBUNIT BETA"/>
    <property type="match status" value="1"/>
</dbReference>
<dbReference type="GO" id="GO:0046872">
    <property type="term" value="F:metal ion binding"/>
    <property type="evidence" value="ECO:0007669"/>
    <property type="project" value="UniProtKB-KW"/>
</dbReference>
<dbReference type="PROSITE" id="PS51379">
    <property type="entry name" value="4FE4S_FER_2"/>
    <property type="match status" value="1"/>
</dbReference>
<dbReference type="EMBL" id="JACNJH010000167">
    <property type="protein sequence ID" value="MBC8362064.1"/>
    <property type="molecule type" value="Genomic_DNA"/>
</dbReference>
<protein>
    <submittedName>
        <fullName evidence="5">4Fe-4S dicluster domain-containing protein</fullName>
    </submittedName>
</protein>
<dbReference type="InterPro" id="IPR045220">
    <property type="entry name" value="FRHB/FDHB/HCAR-like"/>
</dbReference>
<name>A0A8J6TMJ1_9BACT</name>
<evidence type="ECO:0000256" key="1">
    <source>
        <dbReference type="ARBA" id="ARBA00022723"/>
    </source>
</evidence>
<evidence type="ECO:0000256" key="3">
    <source>
        <dbReference type="ARBA" id="ARBA00023014"/>
    </source>
</evidence>
<dbReference type="InterPro" id="IPR017896">
    <property type="entry name" value="4Fe4S_Fe-S-bd"/>
</dbReference>
<dbReference type="InterPro" id="IPR009051">
    <property type="entry name" value="Helical_ferredxn"/>
</dbReference>
<dbReference type="InterPro" id="IPR017900">
    <property type="entry name" value="4Fe4S_Fe_S_CS"/>
</dbReference>
<keyword evidence="2" id="KW-0408">Iron</keyword>
<evidence type="ECO:0000256" key="2">
    <source>
        <dbReference type="ARBA" id="ARBA00023004"/>
    </source>
</evidence>
<evidence type="ECO:0000313" key="5">
    <source>
        <dbReference type="EMBL" id="MBC8362064.1"/>
    </source>
</evidence>
<dbReference type="GO" id="GO:0051536">
    <property type="term" value="F:iron-sulfur cluster binding"/>
    <property type="evidence" value="ECO:0007669"/>
    <property type="project" value="UniProtKB-KW"/>
</dbReference>
<comment type="caution">
    <text evidence="5">The sequence shown here is derived from an EMBL/GenBank/DDBJ whole genome shotgun (WGS) entry which is preliminary data.</text>
</comment>
<dbReference type="PROSITE" id="PS00198">
    <property type="entry name" value="4FE4S_FER_1"/>
    <property type="match status" value="2"/>
</dbReference>
<dbReference type="AlphaFoldDB" id="A0A8J6TMJ1"/>
<organism evidence="5 6">
    <name type="scientific">Candidatus Desulfatibia profunda</name>
    <dbReference type="NCBI Taxonomy" id="2841695"/>
    <lineage>
        <taxon>Bacteria</taxon>
        <taxon>Pseudomonadati</taxon>
        <taxon>Thermodesulfobacteriota</taxon>
        <taxon>Desulfobacteria</taxon>
        <taxon>Desulfobacterales</taxon>
        <taxon>Desulfobacterales incertae sedis</taxon>
        <taxon>Candidatus Desulfatibia</taxon>
    </lineage>
</organism>
<keyword evidence="3" id="KW-0411">Iron-sulfur</keyword>
<sequence>MPTYAICETEQDPIAAVRTVLESILVHKLADAVLVAARTPYSALPMPTLFTRPEKMNAVDPLAPVAPFNAARQAAAVTKHPPGKRVALVLRPCEHRALIELVKLKQCSLEDVILIGVECLGRLENKVYLEHASKISDFTTAFYKNPELRDKITRACRICEHFRPQGVDLTISLLGAPAGSAGFIGETETGKKFIDQLGLKISDPPAERETTAGALLEQRVAARDILFQETIPKINTIDKFQELIATCLNCYNCRTACPVCYCKECVFLTDVFMHRSENLIRRALKRGAVKMPADTTMFHLTRLVHMSHACVGCGHCSSVCPSDIPVADIFRTVAAQTQALFDYEPGRDVSEPIPYLVFEEHTRGL</sequence>
<evidence type="ECO:0000259" key="4">
    <source>
        <dbReference type="PROSITE" id="PS51379"/>
    </source>
</evidence>
<feature type="domain" description="4Fe-4S ferredoxin-type" evidence="4">
    <location>
        <begin position="301"/>
        <end position="330"/>
    </location>
</feature>
<proteinExistence type="predicted"/>
<dbReference type="Gene3D" id="1.10.1060.10">
    <property type="entry name" value="Alpha-helical ferredoxin"/>
    <property type="match status" value="1"/>
</dbReference>